<dbReference type="PANTHER" id="PTHR14202">
    <property type="entry name" value="60 KDA RIBONUCLEOPROTEIN SSA/RO"/>
    <property type="match status" value="1"/>
</dbReference>
<dbReference type="PROSITE" id="PS50988">
    <property type="entry name" value="TROVE"/>
    <property type="match status" value="1"/>
</dbReference>
<keyword evidence="3" id="KW-1185">Reference proteome</keyword>
<organism evidence="2 3">
    <name type="scientific">Cotesia typhae</name>
    <dbReference type="NCBI Taxonomy" id="2053667"/>
    <lineage>
        <taxon>Eukaryota</taxon>
        <taxon>Metazoa</taxon>
        <taxon>Ecdysozoa</taxon>
        <taxon>Arthropoda</taxon>
        <taxon>Hexapoda</taxon>
        <taxon>Insecta</taxon>
        <taxon>Pterygota</taxon>
        <taxon>Neoptera</taxon>
        <taxon>Endopterygota</taxon>
        <taxon>Hymenoptera</taxon>
        <taxon>Apocrita</taxon>
        <taxon>Ichneumonoidea</taxon>
        <taxon>Braconidae</taxon>
        <taxon>Microgastrinae</taxon>
        <taxon>Cotesia</taxon>
    </lineage>
</organism>
<accession>A0A8J5QSM0</accession>
<dbReference type="Pfam" id="PF05731">
    <property type="entry name" value="TROVE"/>
    <property type="match status" value="2"/>
</dbReference>
<dbReference type="Proteomes" id="UP000729913">
    <property type="component" value="Unassembled WGS sequence"/>
</dbReference>
<evidence type="ECO:0000259" key="1">
    <source>
        <dbReference type="PROSITE" id="PS50988"/>
    </source>
</evidence>
<dbReference type="InterPro" id="IPR056800">
    <property type="entry name" value="vWA_Ro60"/>
</dbReference>
<dbReference type="Pfam" id="PF25045">
    <property type="entry name" value="vWA_Ro60"/>
    <property type="match status" value="1"/>
</dbReference>
<name>A0A8J5QSM0_9HYME</name>
<protein>
    <recommendedName>
        <fullName evidence="1">TROVE domain-containing protein</fullName>
    </recommendedName>
</protein>
<dbReference type="OrthoDB" id="6098064at2759"/>
<dbReference type="GO" id="GO:0003723">
    <property type="term" value="F:RNA binding"/>
    <property type="evidence" value="ECO:0007669"/>
    <property type="project" value="InterPro"/>
</dbReference>
<dbReference type="InterPro" id="IPR008858">
    <property type="entry name" value="TROVE_dom"/>
</dbReference>
<comment type="caution">
    <text evidence="2">The sequence shown here is derived from an EMBL/GenBank/DDBJ whole genome shotgun (WGS) entry which is preliminary data.</text>
</comment>
<dbReference type="PANTHER" id="PTHR14202:SF0">
    <property type="entry name" value="RNA-BINDING PROTEIN RO60"/>
    <property type="match status" value="1"/>
</dbReference>
<evidence type="ECO:0000313" key="2">
    <source>
        <dbReference type="EMBL" id="KAG8034332.1"/>
    </source>
</evidence>
<evidence type="ECO:0000313" key="3">
    <source>
        <dbReference type="Proteomes" id="UP000729913"/>
    </source>
</evidence>
<dbReference type="GO" id="GO:1990904">
    <property type="term" value="C:ribonucleoprotein complex"/>
    <property type="evidence" value="ECO:0007669"/>
    <property type="project" value="TreeGrafter"/>
</dbReference>
<proteinExistence type="predicted"/>
<gene>
    <name evidence="2" type="ORF">G9C98_007408</name>
</gene>
<dbReference type="EMBL" id="JAAOIC020000067">
    <property type="protein sequence ID" value="KAG8034332.1"/>
    <property type="molecule type" value="Genomic_DNA"/>
</dbReference>
<reference evidence="2" key="2">
    <citation type="submission" date="2021-04" db="EMBL/GenBank/DDBJ databases">
        <title>Genome-wide patterns of bracovirus chromosomal integration into multiple host tissues during parasitism.</title>
        <authorList>
            <person name="Chebbi M.A.C."/>
        </authorList>
    </citation>
    <scope>NUCLEOTIDE SEQUENCE</scope>
    <source>
        <tissue evidence="2">Whole body</tissue>
    </source>
</reference>
<feature type="domain" description="TROVE" evidence="1">
    <location>
        <begin position="1"/>
        <end position="375"/>
    </location>
</feature>
<dbReference type="AlphaFoldDB" id="A0A8J5QSM0"/>
<sequence length="553" mass="63325">MAVEVGVSVDDDSPKTRFVRYLYIGKEYPVYYSGTWTNQNHFTMAKVTSIIELAAEKDTELFPITKIKQLLESGSVPKPETLIFALAVCARQEKSEKLRQAAYNFISEKCKNSEQFILFIEYASQLSKQSSIPKHGYGHGWRSMVNKWYLSHDVKNLAECVTKYKSRHGWKHKDIIKLSHPVTKGLGPDMQAVFKYIMFGLDKAKLEFGNETKAIEILHFIEQVDNFRQCEDAIRAAGLIRTCNYKLDHVNASLINSPEVWEALIESMDLPTLVENLQRIHNLGLLIPTSQLTEKILSAITNKDQILRSKIRPAVILMAVKTYEDPDKIPVFTKRKLGRKNKLKNRQIPNPDKRIIDALYSALNISFANIEPTGLRVLITVSTESWKKKQIAQMSVDTFKPWVLEAACIIALGLLRSEDKVTVSAFTATEGLNARPVHLDKNATYQEAYEKMRVRVNVPPNLGKPILWAAHHRRKYDVFINVVDKMREKYDFTSRAMDLYKKKMNLPNTRLVNWVVGTTSTYMESKYVNDVLTVCGFDVHVPKVIEAFAKRQF</sequence>
<reference evidence="2" key="1">
    <citation type="submission" date="2020-03" db="EMBL/GenBank/DDBJ databases">
        <authorList>
            <person name="Chebbi M.A."/>
            <person name="Drezen J.M."/>
        </authorList>
    </citation>
    <scope>NUCLEOTIDE SEQUENCE</scope>
    <source>
        <tissue evidence="2">Whole body</tissue>
    </source>
</reference>
<dbReference type="InterPro" id="IPR040322">
    <property type="entry name" value="TROVE2"/>
</dbReference>